<gene>
    <name evidence="1" type="ORF">DRW07_09210</name>
</gene>
<dbReference type="PANTHER" id="PTHR45458:SF1">
    <property type="entry name" value="SHORT CHAIN DEHYDROGENASE"/>
    <property type="match status" value="1"/>
</dbReference>
<dbReference type="InterPro" id="IPR036291">
    <property type="entry name" value="NAD(P)-bd_dom_sf"/>
</dbReference>
<evidence type="ECO:0000313" key="2">
    <source>
        <dbReference type="Proteomes" id="UP000275281"/>
    </source>
</evidence>
<keyword evidence="2" id="KW-1185">Reference proteome</keyword>
<reference evidence="1 2" key="1">
    <citation type="submission" date="2018-11" db="EMBL/GenBank/DDBJ databases">
        <authorList>
            <person name="Ye M.-Q."/>
            <person name="Du Z.-J."/>
        </authorList>
    </citation>
    <scope>NUCLEOTIDE SEQUENCE [LARGE SCALE GENOMIC DNA]</scope>
    <source>
        <strain evidence="1 2">U0105</strain>
    </source>
</reference>
<dbReference type="OrthoDB" id="9785826at2"/>
<dbReference type="InterPro" id="IPR002347">
    <property type="entry name" value="SDR_fam"/>
</dbReference>
<comment type="caution">
    <text evidence="1">The sequence shown here is derived from an EMBL/GenBank/DDBJ whole genome shotgun (WGS) entry which is preliminary data.</text>
</comment>
<dbReference type="InterPro" id="IPR052184">
    <property type="entry name" value="SDR_enzymes"/>
</dbReference>
<organism evidence="1 2">
    <name type="scientific">Alteromonas sediminis</name>
    <dbReference type="NCBI Taxonomy" id="2259342"/>
    <lineage>
        <taxon>Bacteria</taxon>
        <taxon>Pseudomonadati</taxon>
        <taxon>Pseudomonadota</taxon>
        <taxon>Gammaproteobacteria</taxon>
        <taxon>Alteromonadales</taxon>
        <taxon>Alteromonadaceae</taxon>
        <taxon>Alteromonas/Salinimonas group</taxon>
        <taxon>Alteromonas</taxon>
    </lineage>
</organism>
<dbReference type="Pfam" id="PF00106">
    <property type="entry name" value="adh_short"/>
    <property type="match status" value="1"/>
</dbReference>
<dbReference type="SUPFAM" id="SSF51735">
    <property type="entry name" value="NAD(P)-binding Rossmann-fold domains"/>
    <property type="match status" value="1"/>
</dbReference>
<dbReference type="Gene3D" id="3.40.50.720">
    <property type="entry name" value="NAD(P)-binding Rossmann-like Domain"/>
    <property type="match status" value="1"/>
</dbReference>
<dbReference type="PRINTS" id="PR00081">
    <property type="entry name" value="GDHRDH"/>
</dbReference>
<dbReference type="EMBL" id="RPOK01000003">
    <property type="protein sequence ID" value="RPJ66265.1"/>
    <property type="molecule type" value="Genomic_DNA"/>
</dbReference>
<sequence>MTENTILVIGASGGIGKAVVEAFSTAYPDSQVYALSRSDTEFAQKNVKSIKLDTGSEHAVAHWCQANREMSFRYVVGCVGVLHSEESALSPEKRLEDISTEGLSQYFTVNTIVPAIWIKHLVNCVSKSASTVCFLSARVGSITDNKLGGWYGYRASKSALNMIMKTASVEYRRRTKHTGFVCYHPGTVDTALSKPFQANVKPEKLFSSAFTAERLVDILAKVDTDNGPYYLDWDGKPIQW</sequence>
<accession>A0A3N5YBD8</accession>
<name>A0A3N5YBD8_9ALTE</name>
<protein>
    <submittedName>
        <fullName evidence="1">SDR family NAD(P)-dependent oxidoreductase</fullName>
    </submittedName>
</protein>
<dbReference type="RefSeq" id="WP_124027625.1">
    <property type="nucleotide sequence ID" value="NZ_JBHRSN010000006.1"/>
</dbReference>
<proteinExistence type="predicted"/>
<dbReference type="Proteomes" id="UP000275281">
    <property type="component" value="Unassembled WGS sequence"/>
</dbReference>
<dbReference type="PANTHER" id="PTHR45458">
    <property type="entry name" value="SHORT-CHAIN DEHYDROGENASE/REDUCTASE SDR"/>
    <property type="match status" value="1"/>
</dbReference>
<evidence type="ECO:0000313" key="1">
    <source>
        <dbReference type="EMBL" id="RPJ66265.1"/>
    </source>
</evidence>
<dbReference type="AlphaFoldDB" id="A0A3N5YBD8"/>
<dbReference type="GO" id="GO:0016616">
    <property type="term" value="F:oxidoreductase activity, acting on the CH-OH group of donors, NAD or NADP as acceptor"/>
    <property type="evidence" value="ECO:0007669"/>
    <property type="project" value="TreeGrafter"/>
</dbReference>